<reference evidence="7 8" key="1">
    <citation type="submission" date="2014-06" db="EMBL/GenBank/DDBJ databases">
        <title>Evolutionary Origins and Diversification of the Mycorrhizal Mutualists.</title>
        <authorList>
            <consortium name="DOE Joint Genome Institute"/>
            <consortium name="Mycorrhizal Genomics Consortium"/>
            <person name="Kohler A."/>
            <person name="Kuo A."/>
            <person name="Nagy L.G."/>
            <person name="Floudas D."/>
            <person name="Copeland A."/>
            <person name="Barry K.W."/>
            <person name="Cichocki N."/>
            <person name="Veneault-Fourrey C."/>
            <person name="LaButti K."/>
            <person name="Lindquist E.A."/>
            <person name="Lipzen A."/>
            <person name="Lundell T."/>
            <person name="Morin E."/>
            <person name="Murat C."/>
            <person name="Riley R."/>
            <person name="Ohm R."/>
            <person name="Sun H."/>
            <person name="Tunlid A."/>
            <person name="Henrissat B."/>
            <person name="Grigoriev I.V."/>
            <person name="Hibbett D.S."/>
            <person name="Martin F."/>
        </authorList>
    </citation>
    <scope>NUCLEOTIDE SEQUENCE [LARGE SCALE GENOMIC DNA]</scope>
    <source>
        <strain evidence="7 8">FD-325 SS-3</strain>
    </source>
</reference>
<dbReference type="AlphaFoldDB" id="A0A0C9T669"/>
<keyword evidence="8" id="KW-1185">Reference proteome</keyword>
<evidence type="ECO:0000256" key="2">
    <source>
        <dbReference type="ARBA" id="ARBA00007441"/>
    </source>
</evidence>
<evidence type="ECO:0000256" key="3">
    <source>
        <dbReference type="ARBA" id="ARBA00022576"/>
    </source>
</evidence>
<dbReference type="GO" id="GO:0047536">
    <property type="term" value="F:2-aminoadipate transaminase activity"/>
    <property type="evidence" value="ECO:0007669"/>
    <property type="project" value="TreeGrafter"/>
</dbReference>
<dbReference type="InterPro" id="IPR004839">
    <property type="entry name" value="Aminotransferase_I/II_large"/>
</dbReference>
<accession>A0A0C9T669</accession>
<organism evidence="7 8">
    <name type="scientific">Plicaturopsis crispa FD-325 SS-3</name>
    <dbReference type="NCBI Taxonomy" id="944288"/>
    <lineage>
        <taxon>Eukaryota</taxon>
        <taxon>Fungi</taxon>
        <taxon>Dikarya</taxon>
        <taxon>Basidiomycota</taxon>
        <taxon>Agaricomycotina</taxon>
        <taxon>Agaricomycetes</taxon>
        <taxon>Agaricomycetidae</taxon>
        <taxon>Amylocorticiales</taxon>
        <taxon>Amylocorticiaceae</taxon>
        <taxon>Plicatura</taxon>
        <taxon>Plicaturopsis crispa</taxon>
    </lineage>
</organism>
<dbReference type="GO" id="GO:0019878">
    <property type="term" value="P:lysine biosynthetic process via aminoadipic acid"/>
    <property type="evidence" value="ECO:0007669"/>
    <property type="project" value="TreeGrafter"/>
</dbReference>
<comment type="similarity">
    <text evidence="2">Belongs to the class-I pyridoxal-phosphate-dependent aminotransferase family.</text>
</comment>
<evidence type="ECO:0000256" key="1">
    <source>
        <dbReference type="ARBA" id="ARBA00001933"/>
    </source>
</evidence>
<protein>
    <recommendedName>
        <fullName evidence="6">Aminotransferase class I/classII large domain-containing protein</fullName>
    </recommendedName>
</protein>
<dbReference type="GO" id="GO:0030170">
    <property type="term" value="F:pyridoxal phosphate binding"/>
    <property type="evidence" value="ECO:0007669"/>
    <property type="project" value="InterPro"/>
</dbReference>
<keyword evidence="3" id="KW-0032">Aminotransferase</keyword>
<evidence type="ECO:0000256" key="4">
    <source>
        <dbReference type="ARBA" id="ARBA00022679"/>
    </source>
</evidence>
<keyword evidence="5" id="KW-0663">Pyridoxal phosphate</keyword>
<evidence type="ECO:0000259" key="6">
    <source>
        <dbReference type="Pfam" id="PF00155"/>
    </source>
</evidence>
<dbReference type="Pfam" id="PF00155">
    <property type="entry name" value="Aminotran_1_2"/>
    <property type="match status" value="1"/>
</dbReference>
<proteinExistence type="inferred from homology"/>
<dbReference type="CDD" id="cd00609">
    <property type="entry name" value="AAT_like"/>
    <property type="match status" value="1"/>
</dbReference>
<dbReference type="Gene3D" id="3.40.640.10">
    <property type="entry name" value="Type I PLP-dependent aspartate aminotransferase-like (Major domain)"/>
    <property type="match status" value="1"/>
</dbReference>
<dbReference type="InterPro" id="IPR050859">
    <property type="entry name" value="Class-I_PLP-dep_aminotransf"/>
</dbReference>
<evidence type="ECO:0000313" key="7">
    <source>
        <dbReference type="EMBL" id="KII84829.1"/>
    </source>
</evidence>
<dbReference type="OrthoDB" id="691673at2759"/>
<dbReference type="SUPFAM" id="SSF53383">
    <property type="entry name" value="PLP-dependent transferases"/>
    <property type="match status" value="1"/>
</dbReference>
<dbReference type="GO" id="GO:0008793">
    <property type="term" value="F:aromatic-amino-acid transaminase activity"/>
    <property type="evidence" value="ECO:0007669"/>
    <property type="project" value="TreeGrafter"/>
</dbReference>
<dbReference type="InterPro" id="IPR015421">
    <property type="entry name" value="PyrdxlP-dep_Trfase_major"/>
</dbReference>
<keyword evidence="4" id="KW-0808">Transferase</keyword>
<dbReference type="GO" id="GO:0006571">
    <property type="term" value="P:tyrosine biosynthetic process"/>
    <property type="evidence" value="ECO:0007669"/>
    <property type="project" value="TreeGrafter"/>
</dbReference>
<name>A0A0C9T669_PLICR</name>
<dbReference type="GO" id="GO:0009074">
    <property type="term" value="P:aromatic amino acid family catabolic process"/>
    <property type="evidence" value="ECO:0007669"/>
    <property type="project" value="TreeGrafter"/>
</dbReference>
<dbReference type="HOGENOM" id="CLU_017584_0_5_1"/>
<evidence type="ECO:0000256" key="5">
    <source>
        <dbReference type="ARBA" id="ARBA00022898"/>
    </source>
</evidence>
<feature type="domain" description="Aminotransferase class I/classII large" evidence="6">
    <location>
        <begin position="129"/>
        <end position="502"/>
    </location>
</feature>
<evidence type="ECO:0000313" key="8">
    <source>
        <dbReference type="Proteomes" id="UP000053263"/>
    </source>
</evidence>
<dbReference type="PANTHER" id="PTHR42790">
    <property type="entry name" value="AMINOTRANSFERASE"/>
    <property type="match status" value="1"/>
</dbReference>
<dbReference type="InterPro" id="IPR015424">
    <property type="entry name" value="PyrdxlP-dep_Trfase"/>
</dbReference>
<gene>
    <name evidence="7" type="ORF">PLICRDRAFT_167201</name>
</gene>
<dbReference type="EMBL" id="KN832569">
    <property type="protein sequence ID" value="KII84829.1"/>
    <property type="molecule type" value="Genomic_DNA"/>
</dbReference>
<dbReference type="Proteomes" id="UP000053263">
    <property type="component" value="Unassembled WGS sequence"/>
</dbReference>
<sequence length="520" mass="58383">MGSLHPAEKPKAIDLSHHLNNLSRSRHPSPLKDILKYMVQPGMISLAGGLPHPSLFPFESLHTRAYAPDSNLAPGETKHGVVDIHIPQTSASTSNIAIALQYGPGTGCSPNLVSFLREFTARVMQPAYADYEILIHSGNTDGWNKIVNLLCEFGDYILVEAHTYPSAQALWAPMGCKGAPIAMDGDGLLVEDLRRVLANWETDHPGVRRPKLLYVVPVGQNPTGSTMTFERKQAVYALCVEYDIIICEDDPYYFLQLPAYAPPASRKQESQQDEQALLASLVPSFLNLDYQGRVIRLETFSKTLGPGNRLGYFVCNPIFAERLLRATEVTTQTPSGWSQAILAELLSAWGQSGYLTWLRNLRDSYAIRRDWMCDLLAERFDLENSPVPTEGVLAFAKGHGSRADRKQLFSFVQPKAGMFLWLKLNLIGNPEYERLRAAAGPNVEAQWNEAFWMQMIEAKVLLTPGSYYTPWEGRDPSPNRRKEEGVTYFRLTFAFESHEEMRLGIDRMARTFELSWNLVA</sequence>
<dbReference type="PANTHER" id="PTHR42790:SF21">
    <property type="entry name" value="AROMATIC_AMINOADIPATE AMINOTRANSFERASE 1"/>
    <property type="match status" value="1"/>
</dbReference>
<comment type="cofactor">
    <cofactor evidence="1">
        <name>pyridoxal 5'-phosphate</name>
        <dbReference type="ChEBI" id="CHEBI:597326"/>
    </cofactor>
</comment>